<dbReference type="InterPro" id="IPR029045">
    <property type="entry name" value="ClpP/crotonase-like_dom_sf"/>
</dbReference>
<dbReference type="EMBL" id="FMZW01000078">
    <property type="protein sequence ID" value="SDF84282.1"/>
    <property type="molecule type" value="Genomic_DNA"/>
</dbReference>
<dbReference type="GO" id="GO:0008233">
    <property type="term" value="F:peptidase activity"/>
    <property type="evidence" value="ECO:0007669"/>
    <property type="project" value="InterPro"/>
</dbReference>
<feature type="compositionally biased region" description="Polar residues" evidence="1">
    <location>
        <begin position="85"/>
        <end position="94"/>
    </location>
</feature>
<gene>
    <name evidence="3" type="ORF">SAMN05216337_10789</name>
</gene>
<evidence type="ECO:0000256" key="1">
    <source>
        <dbReference type="SAM" id="MobiDB-lite"/>
    </source>
</evidence>
<protein>
    <submittedName>
        <fullName evidence="3">Peptidase family S49</fullName>
    </submittedName>
</protein>
<proteinExistence type="predicted"/>
<evidence type="ECO:0000313" key="3">
    <source>
        <dbReference type="EMBL" id="SDF84282.1"/>
    </source>
</evidence>
<feature type="domain" description="Peptidase S49" evidence="2">
    <location>
        <begin position="115"/>
        <end position="172"/>
    </location>
</feature>
<evidence type="ECO:0000259" key="2">
    <source>
        <dbReference type="Pfam" id="PF01343"/>
    </source>
</evidence>
<evidence type="ECO:0000313" key="4">
    <source>
        <dbReference type="Proteomes" id="UP000199245"/>
    </source>
</evidence>
<dbReference type="InterPro" id="IPR002142">
    <property type="entry name" value="Peptidase_S49"/>
</dbReference>
<dbReference type="SUPFAM" id="SSF52096">
    <property type="entry name" value="ClpP/crotonase"/>
    <property type="match status" value="1"/>
</dbReference>
<sequence length="288" mass="30947">MLSQITTIDALVPLEVSAQADRLARAKQRQAAAAAAAAQASSSASKIALVSVAGGLTPRGNWSGSSLTGIAAQVTRAVDDHDVPASSSTSTVQAERSRQRGRSCGRRGVGKETCIAVANTLAVSAAYWIASQAGELVITPSADVGSIGAIIMHQDISGWLDRVGIKMAIVRSENRRIKTRRIHCRTRLEPICKAGQTRLAPISSRRSRAAVASRRPRSARNSVRAAWSARARPLRAAWRTGSQPSIRSSAACCSDARRGRARAVDRRWRSIDRLILEQQFYSPALFRD</sequence>
<name>A0A1G7PD99_9BRAD</name>
<reference evidence="3 4" key="1">
    <citation type="submission" date="2016-10" db="EMBL/GenBank/DDBJ databases">
        <authorList>
            <person name="de Groot N.N."/>
        </authorList>
    </citation>
    <scope>NUCLEOTIDE SEQUENCE [LARGE SCALE GENOMIC DNA]</scope>
    <source>
        <strain evidence="3 4">R5</strain>
    </source>
</reference>
<accession>A0A1G7PD99</accession>
<dbReference type="Pfam" id="PF01343">
    <property type="entry name" value="Peptidase_S49"/>
    <property type="match status" value="1"/>
</dbReference>
<organism evidence="3 4">
    <name type="scientific">Bradyrhizobium brasilense</name>
    <dbReference type="NCBI Taxonomy" id="1419277"/>
    <lineage>
        <taxon>Bacteria</taxon>
        <taxon>Pseudomonadati</taxon>
        <taxon>Pseudomonadota</taxon>
        <taxon>Alphaproteobacteria</taxon>
        <taxon>Hyphomicrobiales</taxon>
        <taxon>Nitrobacteraceae</taxon>
        <taxon>Bradyrhizobium</taxon>
    </lineage>
</organism>
<dbReference type="AlphaFoldDB" id="A0A1G7PD99"/>
<dbReference type="Proteomes" id="UP000199245">
    <property type="component" value="Unassembled WGS sequence"/>
</dbReference>
<dbReference type="Gene3D" id="3.90.226.10">
    <property type="entry name" value="2-enoyl-CoA Hydratase, Chain A, domain 1"/>
    <property type="match status" value="1"/>
</dbReference>
<feature type="region of interest" description="Disordered" evidence="1">
    <location>
        <begin position="80"/>
        <end position="106"/>
    </location>
</feature>
<dbReference type="GO" id="GO:0006508">
    <property type="term" value="P:proteolysis"/>
    <property type="evidence" value="ECO:0007669"/>
    <property type="project" value="InterPro"/>
</dbReference>